<dbReference type="PANTHER" id="PTHR43591">
    <property type="entry name" value="METHYLTRANSFERASE"/>
    <property type="match status" value="1"/>
</dbReference>
<proteinExistence type="predicted"/>
<organism evidence="2 3">
    <name type="scientific">Roseomonas fluvialis</name>
    <dbReference type="NCBI Taxonomy" id="1750527"/>
    <lineage>
        <taxon>Bacteria</taxon>
        <taxon>Pseudomonadati</taxon>
        <taxon>Pseudomonadota</taxon>
        <taxon>Alphaproteobacteria</taxon>
        <taxon>Acetobacterales</taxon>
        <taxon>Roseomonadaceae</taxon>
        <taxon>Roseomonas</taxon>
    </lineage>
</organism>
<dbReference type="SUPFAM" id="SSF53335">
    <property type="entry name" value="S-adenosyl-L-methionine-dependent methyltransferases"/>
    <property type="match status" value="1"/>
</dbReference>
<dbReference type="GO" id="GO:0032259">
    <property type="term" value="P:methylation"/>
    <property type="evidence" value="ECO:0007669"/>
    <property type="project" value="UniProtKB-KW"/>
</dbReference>
<dbReference type="Proteomes" id="UP000831327">
    <property type="component" value="Chromosome"/>
</dbReference>
<evidence type="ECO:0000259" key="1">
    <source>
        <dbReference type="Pfam" id="PF08241"/>
    </source>
</evidence>
<dbReference type="CDD" id="cd02440">
    <property type="entry name" value="AdoMet_MTases"/>
    <property type="match status" value="1"/>
</dbReference>
<name>A0ABN6NY27_9PROT</name>
<evidence type="ECO:0000313" key="2">
    <source>
        <dbReference type="EMBL" id="BDG70763.1"/>
    </source>
</evidence>
<dbReference type="Gene3D" id="3.40.50.150">
    <property type="entry name" value="Vaccinia Virus protein VP39"/>
    <property type="match status" value="1"/>
</dbReference>
<keyword evidence="2" id="KW-0808">Transferase</keyword>
<dbReference type="InterPro" id="IPR029063">
    <property type="entry name" value="SAM-dependent_MTases_sf"/>
</dbReference>
<feature type="domain" description="Methyltransferase type 11" evidence="1">
    <location>
        <begin position="27"/>
        <end position="123"/>
    </location>
</feature>
<protein>
    <submittedName>
        <fullName evidence="2">SAM-dependent methyltransferase</fullName>
    </submittedName>
</protein>
<dbReference type="Pfam" id="PF08241">
    <property type="entry name" value="Methyltransf_11"/>
    <property type="match status" value="1"/>
</dbReference>
<reference evidence="2 3" key="1">
    <citation type="journal article" date="2016" name="Microbes Environ.">
        <title>Phylogenetically diverse aerobic anoxygenic phototrophic bacteria isolated from epilithic biofilms in Tama river, Japan.</title>
        <authorList>
            <person name="Hirose S."/>
            <person name="Matsuura K."/>
            <person name="Haruta S."/>
        </authorList>
    </citation>
    <scope>NUCLEOTIDE SEQUENCE [LARGE SCALE GENOMIC DNA]</scope>
    <source>
        <strain evidence="2 3">S08</strain>
    </source>
</reference>
<keyword evidence="2" id="KW-0489">Methyltransferase</keyword>
<dbReference type="GO" id="GO:0008168">
    <property type="term" value="F:methyltransferase activity"/>
    <property type="evidence" value="ECO:0007669"/>
    <property type="project" value="UniProtKB-KW"/>
</dbReference>
<evidence type="ECO:0000313" key="3">
    <source>
        <dbReference type="Proteomes" id="UP000831327"/>
    </source>
</evidence>
<accession>A0ABN6NY27</accession>
<gene>
    <name evidence="2" type="ORF">Rmf_06920</name>
</gene>
<dbReference type="PANTHER" id="PTHR43591:SF24">
    <property type="entry name" value="2-METHOXY-6-POLYPRENYL-1,4-BENZOQUINOL METHYLASE, MITOCHONDRIAL"/>
    <property type="match status" value="1"/>
</dbReference>
<keyword evidence="3" id="KW-1185">Reference proteome</keyword>
<sequence length="251" mass="27082">MLGPLIFAPYAEDMSHRFAGLSEGRLLEVAAGTGILTRALDATLPPAVRINATDLNPAMLDHAATRLESPRVTWTPANAQDLPFPDGTYDAVACQFGVMFFPEMQGAFAEARRVLKPGGLYVFNVWDRLEENDFAMVVTQAAGAWFPNDPPLFLARTPHGHHDVAVLADRLRRVGFSTIAAEKVARYSIARDARAPAMGYCQGTPLRAEIEARGAGLLAEVTDAAARAIAARFGEGRVTGRIRAHVISASR</sequence>
<dbReference type="EMBL" id="AP025637">
    <property type="protein sequence ID" value="BDG70763.1"/>
    <property type="molecule type" value="Genomic_DNA"/>
</dbReference>
<dbReference type="InterPro" id="IPR013216">
    <property type="entry name" value="Methyltransf_11"/>
</dbReference>